<accession>A0A5B7EUL2</accession>
<dbReference type="EMBL" id="VSRR010003631">
    <property type="protein sequence ID" value="MPC36907.1"/>
    <property type="molecule type" value="Genomic_DNA"/>
</dbReference>
<comment type="caution">
    <text evidence="2">The sequence shown here is derived from an EMBL/GenBank/DDBJ whole genome shotgun (WGS) entry which is preliminary data.</text>
</comment>
<evidence type="ECO:0000313" key="2">
    <source>
        <dbReference type="EMBL" id="MPC36907.1"/>
    </source>
</evidence>
<gene>
    <name evidence="2" type="ORF">E2C01_030376</name>
</gene>
<dbReference type="AlphaFoldDB" id="A0A5B7EUL2"/>
<protein>
    <submittedName>
        <fullName evidence="2">Uncharacterized protein</fullName>
    </submittedName>
</protein>
<proteinExistence type="predicted"/>
<keyword evidence="3" id="KW-1185">Reference proteome</keyword>
<reference evidence="2 3" key="1">
    <citation type="submission" date="2019-05" db="EMBL/GenBank/DDBJ databases">
        <title>Another draft genome of Portunus trituberculatus and its Hox gene families provides insights of decapod evolution.</title>
        <authorList>
            <person name="Jeong J.-H."/>
            <person name="Song I."/>
            <person name="Kim S."/>
            <person name="Choi T."/>
            <person name="Kim D."/>
            <person name="Ryu S."/>
            <person name="Kim W."/>
        </authorList>
    </citation>
    <scope>NUCLEOTIDE SEQUENCE [LARGE SCALE GENOMIC DNA]</scope>
    <source>
        <tissue evidence="2">Muscle</tissue>
    </source>
</reference>
<evidence type="ECO:0000313" key="3">
    <source>
        <dbReference type="Proteomes" id="UP000324222"/>
    </source>
</evidence>
<sequence length="296" mass="31973">MERNQHFLSASPLLLCRVTGRETRGTEEGGASGLVSGRDVSRRGIRAGGGTQQTTALLGRIRLKASLRYQLQLMNNADLPYPSTRPSRSSGRGDVGGGAAGVACSHAGRDLKGRLASSLCGVEITRSLTLTLVLHAALLLAPSSTGHLFDTVECHVGTSPCGGFSARDHHYMIKRDPGQEDHRRAGRRTTPQRQGVLKCREPFSGRGWARPDAGADPNDLVSRARLKREAELRASAVPPHHRHLPADPALNRYPPDPARCPSRLLARLPLPVTIVPAFTSARLQSISLISFSWIRC</sequence>
<evidence type="ECO:0000256" key="1">
    <source>
        <dbReference type="SAM" id="MobiDB-lite"/>
    </source>
</evidence>
<dbReference type="Proteomes" id="UP000324222">
    <property type="component" value="Unassembled WGS sequence"/>
</dbReference>
<name>A0A5B7EUL2_PORTR</name>
<organism evidence="2 3">
    <name type="scientific">Portunus trituberculatus</name>
    <name type="common">Swimming crab</name>
    <name type="synonym">Neptunus trituberculatus</name>
    <dbReference type="NCBI Taxonomy" id="210409"/>
    <lineage>
        <taxon>Eukaryota</taxon>
        <taxon>Metazoa</taxon>
        <taxon>Ecdysozoa</taxon>
        <taxon>Arthropoda</taxon>
        <taxon>Crustacea</taxon>
        <taxon>Multicrustacea</taxon>
        <taxon>Malacostraca</taxon>
        <taxon>Eumalacostraca</taxon>
        <taxon>Eucarida</taxon>
        <taxon>Decapoda</taxon>
        <taxon>Pleocyemata</taxon>
        <taxon>Brachyura</taxon>
        <taxon>Eubrachyura</taxon>
        <taxon>Portunoidea</taxon>
        <taxon>Portunidae</taxon>
        <taxon>Portuninae</taxon>
        <taxon>Portunus</taxon>
    </lineage>
</organism>
<feature type="region of interest" description="Disordered" evidence="1">
    <location>
        <begin position="232"/>
        <end position="253"/>
    </location>
</feature>